<dbReference type="KEGG" id="nzs:SLY_0532"/>
<dbReference type="InterPro" id="IPR002510">
    <property type="entry name" value="Metalloprtase-TldD/E_N"/>
</dbReference>
<comment type="similarity">
    <text evidence="1">Belongs to the peptidase U62 family.</text>
</comment>
<dbReference type="Pfam" id="PF19290">
    <property type="entry name" value="PmbA_TldD_2nd"/>
    <property type="match status" value="1"/>
</dbReference>
<dbReference type="InterPro" id="IPR036059">
    <property type="entry name" value="TldD/PmbA_sf"/>
</dbReference>
<dbReference type="GO" id="GO:0005829">
    <property type="term" value="C:cytosol"/>
    <property type="evidence" value="ECO:0007669"/>
    <property type="project" value="TreeGrafter"/>
</dbReference>
<dbReference type="InterPro" id="IPR045569">
    <property type="entry name" value="Metalloprtase-TldD/E_C"/>
</dbReference>
<proteinExistence type="inferred from homology"/>
<organism evidence="5 6">
    <name type="scientific">Strawberry lethal yellows phytoplasma (CPA) str. NZSb11</name>
    <dbReference type="NCBI Taxonomy" id="980422"/>
    <lineage>
        <taxon>Bacteria</taxon>
        <taxon>Bacillati</taxon>
        <taxon>Mycoplasmatota</taxon>
        <taxon>Mollicutes</taxon>
        <taxon>Acholeplasmatales</taxon>
        <taxon>Acholeplasmataceae</taxon>
        <taxon>Candidatus Phytoplasma</taxon>
        <taxon>16SrXII (Stolbur group)</taxon>
    </lineage>
</organism>
<dbReference type="PATRIC" id="fig|980422.3.peg.487"/>
<dbReference type="GO" id="GO:0006508">
    <property type="term" value="P:proteolysis"/>
    <property type="evidence" value="ECO:0007669"/>
    <property type="project" value="InterPro"/>
</dbReference>
<dbReference type="Gene3D" id="3.30.2290.10">
    <property type="entry name" value="PmbA/TldD superfamily"/>
    <property type="match status" value="1"/>
</dbReference>
<evidence type="ECO:0000256" key="1">
    <source>
        <dbReference type="ARBA" id="ARBA00005836"/>
    </source>
</evidence>
<gene>
    <name evidence="5" type="primary">pmbA</name>
    <name evidence="5" type="ORF">SLY_0532</name>
</gene>
<dbReference type="HOGENOM" id="CLU_026425_4_0_14"/>
<feature type="domain" description="Metalloprotease TldD/E N-terminal" evidence="2">
    <location>
        <begin position="19"/>
        <end position="81"/>
    </location>
</feature>
<sequence length="437" mass="48752">MKTNKWLEQGLKEGFDALEILIHENKSFKLSLEQGKIDACVHSNVKSFIVRGIYQNQKTSFSLEKLDDEAFLDALKNMKENCQNITSKEPALIFEGPATYPEVKENKFDFSQIPLDHKIQLLKELEKTISESVYLQKIDDLIYKESFSKTTLLNSKKVSLSHQNSCAYLYASGVFQKDKDIESFGESTLEKTFDAFDPVKLGRQIVDTTEKKIGGVSILSQKYPVVFSNEMFAELLDGFSDIFSGNSAYRNLTKLKDKVNHLIATPIVNLFDDPLHERAYFQEKFDEECVPCQTKPIIYQGAFKGFIHNLKTAHFFKEKPTGNGFGGGISMVNCYLEPGKNSFQELIAPIQNGVYITDLIGLHAGIKTVSGDFSLQASGFKIEAGKITSPVKMIVLSGNFFQVLKDIVGIANDFEFQTSGFGSASVCVSSLSIAGKN</sequence>
<dbReference type="PANTHER" id="PTHR43421">
    <property type="entry name" value="METALLOPROTEASE PMBA"/>
    <property type="match status" value="1"/>
</dbReference>
<evidence type="ECO:0000259" key="4">
    <source>
        <dbReference type="Pfam" id="PF19290"/>
    </source>
</evidence>
<accession>R4RPR9</accession>
<evidence type="ECO:0000259" key="3">
    <source>
        <dbReference type="Pfam" id="PF19289"/>
    </source>
</evidence>
<keyword evidence="6" id="KW-1185">Reference proteome</keyword>
<dbReference type="InterPro" id="IPR047657">
    <property type="entry name" value="PmbA"/>
</dbReference>
<dbReference type="EMBL" id="CP002548">
    <property type="protein sequence ID" value="AGL90451.1"/>
    <property type="molecule type" value="Genomic_DNA"/>
</dbReference>
<feature type="domain" description="Metalloprotease TldD/E C-terminal" evidence="3">
    <location>
        <begin position="220"/>
        <end position="435"/>
    </location>
</feature>
<dbReference type="InterPro" id="IPR045570">
    <property type="entry name" value="Metalloprtase-TldD/E_cen_dom"/>
</dbReference>
<dbReference type="Pfam" id="PF19289">
    <property type="entry name" value="PmbA_TldD_3rd"/>
    <property type="match status" value="1"/>
</dbReference>
<reference evidence="5 6" key="1">
    <citation type="journal article" date="2013" name="BMC Genomics">
        <title>Comparison of the complete genome sequence of two closely related isolates of 'Candidatus Phytoplasma australiense' reveals genome plasticity.</title>
        <authorList>
            <person name="Andersen M.T."/>
            <person name="Liefting L.W."/>
            <person name="Havukkala I."/>
            <person name="Beever R.E."/>
        </authorList>
    </citation>
    <scope>NUCLEOTIDE SEQUENCE [LARGE SCALE GENOMIC DNA]</scope>
    <source>
        <strain evidence="5 6">NZSb11</strain>
    </source>
</reference>
<dbReference type="Pfam" id="PF01523">
    <property type="entry name" value="PmbA_TldD_1st"/>
    <property type="match status" value="1"/>
</dbReference>
<dbReference type="OrthoDB" id="9803213at2"/>
<evidence type="ECO:0000259" key="2">
    <source>
        <dbReference type="Pfam" id="PF01523"/>
    </source>
</evidence>
<dbReference type="RefSeq" id="WP_015637998.1">
    <property type="nucleotide sequence ID" value="NC_021236.1"/>
</dbReference>
<dbReference type="AlphaFoldDB" id="R4RPR9"/>
<dbReference type="InterPro" id="IPR035068">
    <property type="entry name" value="TldD/PmbA_N"/>
</dbReference>
<feature type="domain" description="Metalloprotease TldD/E central" evidence="4">
    <location>
        <begin position="109"/>
        <end position="211"/>
    </location>
</feature>
<dbReference type="Proteomes" id="UP000013941">
    <property type="component" value="Chromosome"/>
</dbReference>
<evidence type="ECO:0000313" key="6">
    <source>
        <dbReference type="Proteomes" id="UP000013941"/>
    </source>
</evidence>
<dbReference type="PANTHER" id="PTHR43421:SF1">
    <property type="entry name" value="METALLOPROTEASE PMBA"/>
    <property type="match status" value="1"/>
</dbReference>
<name>R4RPR9_PHYAS</name>
<dbReference type="SUPFAM" id="SSF111283">
    <property type="entry name" value="Putative modulator of DNA gyrase, PmbA/TldD"/>
    <property type="match status" value="1"/>
</dbReference>
<evidence type="ECO:0000313" key="5">
    <source>
        <dbReference type="EMBL" id="AGL90451.1"/>
    </source>
</evidence>
<protein>
    <submittedName>
        <fullName evidence="5">Protein pmbA-like protein</fullName>
    </submittedName>
</protein>
<dbReference type="GO" id="GO:0008237">
    <property type="term" value="F:metallopeptidase activity"/>
    <property type="evidence" value="ECO:0007669"/>
    <property type="project" value="InterPro"/>
</dbReference>